<protein>
    <recommendedName>
        <fullName evidence="1">N-acetyltransferase domain-containing protein</fullName>
    </recommendedName>
</protein>
<dbReference type="AlphaFoldDB" id="A0A1E3AFW0"/>
<accession>A0A1E3AFW0</accession>
<dbReference type="CDD" id="cd04301">
    <property type="entry name" value="NAT_SF"/>
    <property type="match status" value="1"/>
</dbReference>
<dbReference type="Proteomes" id="UP000094067">
    <property type="component" value="Unassembled WGS sequence"/>
</dbReference>
<dbReference type="PATRIC" id="fig|1432052.4.peg.3861"/>
<evidence type="ECO:0000313" key="3">
    <source>
        <dbReference type="Proteomes" id="UP000094067"/>
    </source>
</evidence>
<dbReference type="InterPro" id="IPR016181">
    <property type="entry name" value="Acyl_CoA_acyltransferase"/>
</dbReference>
<name>A0A1E3AFW0_9FIRM</name>
<dbReference type="SUPFAM" id="SSF55729">
    <property type="entry name" value="Acyl-CoA N-acyltransferases (Nat)"/>
    <property type="match status" value="1"/>
</dbReference>
<evidence type="ECO:0000259" key="1">
    <source>
        <dbReference type="PROSITE" id="PS51186"/>
    </source>
</evidence>
<gene>
    <name evidence="2" type="ORF">BEI61_03470</name>
</gene>
<comment type="caution">
    <text evidence="2">The sequence shown here is derived from an EMBL/GenBank/DDBJ whole genome shotgun (WGS) entry which is preliminary data.</text>
</comment>
<dbReference type="GO" id="GO:0016747">
    <property type="term" value="F:acyltransferase activity, transferring groups other than amino-acyl groups"/>
    <property type="evidence" value="ECO:0007669"/>
    <property type="project" value="InterPro"/>
</dbReference>
<dbReference type="RefSeq" id="WP_069153195.1">
    <property type="nucleotide sequence ID" value="NZ_MCGH01000002.1"/>
</dbReference>
<reference evidence="2 3" key="1">
    <citation type="submission" date="2016-07" db="EMBL/GenBank/DDBJ databases">
        <title>Characterization of isolates of Eisenbergiella tayi derived from blood cultures, using whole genome sequencing.</title>
        <authorList>
            <person name="Burdz T."/>
            <person name="Wiebe D."/>
            <person name="Huynh C."/>
            <person name="Bernard K."/>
        </authorList>
    </citation>
    <scope>NUCLEOTIDE SEQUENCE [LARGE SCALE GENOMIC DNA]</scope>
    <source>
        <strain evidence="2 3">NML 110608</strain>
    </source>
</reference>
<evidence type="ECO:0000313" key="2">
    <source>
        <dbReference type="EMBL" id="ODM07580.1"/>
    </source>
</evidence>
<organism evidence="2 3">
    <name type="scientific">Eisenbergiella tayi</name>
    <dbReference type="NCBI Taxonomy" id="1432052"/>
    <lineage>
        <taxon>Bacteria</taxon>
        <taxon>Bacillati</taxon>
        <taxon>Bacillota</taxon>
        <taxon>Clostridia</taxon>
        <taxon>Lachnospirales</taxon>
        <taxon>Lachnospiraceae</taxon>
        <taxon>Eisenbergiella</taxon>
    </lineage>
</organism>
<proteinExistence type="predicted"/>
<dbReference type="EMBL" id="MCGH01000002">
    <property type="protein sequence ID" value="ODM07580.1"/>
    <property type="molecule type" value="Genomic_DNA"/>
</dbReference>
<dbReference type="InterPro" id="IPR027365">
    <property type="entry name" value="GNAT_acetyltra_YdfB-like"/>
</dbReference>
<dbReference type="PROSITE" id="PS51186">
    <property type="entry name" value="GNAT"/>
    <property type="match status" value="1"/>
</dbReference>
<dbReference type="InterPro" id="IPR000182">
    <property type="entry name" value="GNAT_dom"/>
</dbReference>
<sequence length="258" mass="29147">MTREEIMRIALEQSAIDVNCRPEDFVSGQNRTVISKANEKARKYLELPSYCILISYGSNIVASVDPSVSDEVEKYLGRFQIGHCFGTPNLYLLNDLFARDDRQICFMAEYFLPDSERLRAMPCDYEIRILFPEDLESLYFPQWSNALSSQRRELDVLAAGAWHEGKLVGLAGCSADCDTMWQIGVDVLPEYRRQGIAAALTSRLALEILERGKVPFYCAAWANLNSVRNAIRCGFEPAWVEVDARPAAFIKKINGEAL</sequence>
<dbReference type="Pfam" id="PF12746">
    <property type="entry name" value="GNAT_acetyltran"/>
    <property type="match status" value="1"/>
</dbReference>
<feature type="domain" description="N-acetyltransferase" evidence="1">
    <location>
        <begin position="125"/>
        <end position="256"/>
    </location>
</feature>
<dbReference type="Gene3D" id="3.40.630.30">
    <property type="match status" value="1"/>
</dbReference>